<feature type="transmembrane region" description="Helical" evidence="1">
    <location>
        <begin position="165"/>
        <end position="183"/>
    </location>
</feature>
<evidence type="ECO:0000256" key="1">
    <source>
        <dbReference type="SAM" id="Phobius"/>
    </source>
</evidence>
<dbReference type="GeneTree" id="ENSGT01150000289329"/>
<keyword evidence="1" id="KW-1133">Transmembrane helix</keyword>
<proteinExistence type="predicted"/>
<evidence type="ECO:0000313" key="3">
    <source>
        <dbReference type="Proteomes" id="UP000002281"/>
    </source>
</evidence>
<keyword evidence="1" id="KW-0472">Membrane</keyword>
<keyword evidence="3" id="KW-1185">Reference proteome</keyword>
<feature type="transmembrane region" description="Helical" evidence="1">
    <location>
        <begin position="129"/>
        <end position="153"/>
    </location>
</feature>
<protein>
    <submittedName>
        <fullName evidence="2">Uncharacterized protein</fullName>
    </submittedName>
</protein>
<feature type="transmembrane region" description="Helical" evidence="1">
    <location>
        <begin position="33"/>
        <end position="54"/>
    </location>
</feature>
<reference evidence="2" key="3">
    <citation type="submission" date="2025-09" db="UniProtKB">
        <authorList>
            <consortium name="Ensembl"/>
        </authorList>
    </citation>
    <scope>IDENTIFICATION</scope>
    <source>
        <strain evidence="2">Thoroughbred</strain>
    </source>
</reference>
<dbReference type="Ensembl" id="ENSECAT00000120209.1">
    <property type="protein sequence ID" value="ENSECAP00000072258.1"/>
    <property type="gene ID" value="ENSECAG00000053013.1"/>
</dbReference>
<name>A0A9L0SBL1_HORSE</name>
<keyword evidence="1" id="KW-0812">Transmembrane</keyword>
<dbReference type="AlphaFoldDB" id="A0A9L0SBL1"/>
<accession>A0A9L0SBL1</accession>
<dbReference type="Proteomes" id="UP000002281">
    <property type="component" value="Chromosome 9"/>
</dbReference>
<reference evidence="2 3" key="1">
    <citation type="journal article" date="2009" name="Science">
        <title>Genome sequence, comparative analysis, and population genetics of the domestic horse.</title>
        <authorList>
            <consortium name="Broad Institute Genome Sequencing Platform"/>
            <consortium name="Broad Institute Whole Genome Assembly Team"/>
            <person name="Wade C.M."/>
            <person name="Giulotto E."/>
            <person name="Sigurdsson S."/>
            <person name="Zoli M."/>
            <person name="Gnerre S."/>
            <person name="Imsland F."/>
            <person name="Lear T.L."/>
            <person name="Adelson D.L."/>
            <person name="Bailey E."/>
            <person name="Bellone R.R."/>
            <person name="Bloecker H."/>
            <person name="Distl O."/>
            <person name="Edgar R.C."/>
            <person name="Garber M."/>
            <person name="Leeb T."/>
            <person name="Mauceli E."/>
            <person name="MacLeod J.N."/>
            <person name="Penedo M.C.T."/>
            <person name="Raison J.M."/>
            <person name="Sharpe T."/>
            <person name="Vogel J."/>
            <person name="Andersson L."/>
            <person name="Antczak D.F."/>
            <person name="Biagi T."/>
            <person name="Binns M.M."/>
            <person name="Chowdhary B.P."/>
            <person name="Coleman S.J."/>
            <person name="Della Valle G."/>
            <person name="Fryc S."/>
            <person name="Guerin G."/>
            <person name="Hasegawa T."/>
            <person name="Hill E.W."/>
            <person name="Jurka J."/>
            <person name="Kiialainen A."/>
            <person name="Lindgren G."/>
            <person name="Liu J."/>
            <person name="Magnani E."/>
            <person name="Mickelson J.R."/>
            <person name="Murray J."/>
            <person name="Nergadze S.G."/>
            <person name="Onofrio R."/>
            <person name="Pedroni S."/>
            <person name="Piras M.F."/>
            <person name="Raudsepp T."/>
            <person name="Rocchi M."/>
            <person name="Roeed K.H."/>
            <person name="Ryder O.A."/>
            <person name="Searle S."/>
            <person name="Skow L."/>
            <person name="Swinburne J.E."/>
            <person name="Syvaenen A.C."/>
            <person name="Tozaki T."/>
            <person name="Valberg S.J."/>
            <person name="Vaudin M."/>
            <person name="White J.R."/>
            <person name="Zody M.C."/>
            <person name="Lander E.S."/>
            <person name="Lindblad-Toh K."/>
        </authorList>
    </citation>
    <scope>NUCLEOTIDE SEQUENCE [LARGE SCALE GENOMIC DNA]</scope>
    <source>
        <strain evidence="2 3">Thoroughbred</strain>
    </source>
</reference>
<evidence type="ECO:0000313" key="2">
    <source>
        <dbReference type="Ensembl" id="ENSECAP00000072258.1"/>
    </source>
</evidence>
<sequence>MYFILFVAVVNGIVFLISLSATLLIVYRNATDFCMLILHPATLLYSFIISKRFLVDSLGFSVYKIMSTENSDSFTFPFPIWIPFISFSCLIALTRTSNAMLNRSGESGHHFCFLFLEGKLSVFFPFRMILAVGLSYMAFIMLRHSPIPIFFFFKDFIFFLFLPKAPRYIVVYSSLWVLLVWGWPRGRVVKFACSAAGGPVFRWFESWAQTWHCSSNHAEAASHMPQLGGPTT</sequence>
<feature type="transmembrane region" description="Helical" evidence="1">
    <location>
        <begin position="74"/>
        <end position="93"/>
    </location>
</feature>
<feature type="transmembrane region" description="Helical" evidence="1">
    <location>
        <begin position="6"/>
        <end position="26"/>
    </location>
</feature>
<reference evidence="2" key="2">
    <citation type="submission" date="2025-08" db="UniProtKB">
        <authorList>
            <consortium name="Ensembl"/>
        </authorList>
    </citation>
    <scope>IDENTIFICATION</scope>
    <source>
        <strain evidence="2">Thoroughbred</strain>
    </source>
</reference>
<organism evidence="2 3">
    <name type="scientific">Equus caballus</name>
    <name type="common">Horse</name>
    <dbReference type="NCBI Taxonomy" id="9796"/>
    <lineage>
        <taxon>Eukaryota</taxon>
        <taxon>Metazoa</taxon>
        <taxon>Chordata</taxon>
        <taxon>Craniata</taxon>
        <taxon>Vertebrata</taxon>
        <taxon>Euteleostomi</taxon>
        <taxon>Mammalia</taxon>
        <taxon>Eutheria</taxon>
        <taxon>Laurasiatheria</taxon>
        <taxon>Perissodactyla</taxon>
        <taxon>Equidae</taxon>
        <taxon>Equus</taxon>
    </lineage>
</organism>